<feature type="region of interest" description="Disordered" evidence="7">
    <location>
        <begin position="1"/>
        <end position="31"/>
    </location>
</feature>
<dbReference type="GO" id="GO:0016567">
    <property type="term" value="P:protein ubiquitination"/>
    <property type="evidence" value="ECO:0007669"/>
    <property type="project" value="TreeGrafter"/>
</dbReference>
<evidence type="ECO:0000256" key="3">
    <source>
        <dbReference type="ARBA" id="ARBA00022723"/>
    </source>
</evidence>
<dbReference type="KEGG" id="soe:110779031"/>
<evidence type="ECO:0000256" key="2">
    <source>
        <dbReference type="ARBA" id="ARBA00012483"/>
    </source>
</evidence>
<keyword evidence="4 6" id="KW-0863">Zinc-finger</keyword>
<keyword evidence="5" id="KW-0862">Zinc</keyword>
<dbReference type="SMART" id="SM00184">
    <property type="entry name" value="RING"/>
    <property type="match status" value="1"/>
</dbReference>
<dbReference type="Gene3D" id="3.30.40.10">
    <property type="entry name" value="Zinc/RING finger domain, C3HC4 (zinc finger)"/>
    <property type="match status" value="1"/>
</dbReference>
<evidence type="ECO:0000256" key="4">
    <source>
        <dbReference type="ARBA" id="ARBA00022771"/>
    </source>
</evidence>
<dbReference type="CDD" id="cd16454">
    <property type="entry name" value="RING-H2_PA-TM-RING"/>
    <property type="match status" value="1"/>
</dbReference>
<name>A0A9R0HYS9_SPIOL</name>
<gene>
    <name evidence="10" type="primary">LOC110779031</name>
</gene>
<proteinExistence type="predicted"/>
<dbReference type="Proteomes" id="UP000813463">
    <property type="component" value="Chromosome 5"/>
</dbReference>
<dbReference type="GO" id="GO:0008270">
    <property type="term" value="F:zinc ion binding"/>
    <property type="evidence" value="ECO:0007669"/>
    <property type="project" value="UniProtKB-KW"/>
</dbReference>
<dbReference type="SUPFAM" id="SSF57850">
    <property type="entry name" value="RING/U-box"/>
    <property type="match status" value="1"/>
</dbReference>
<reference evidence="10" key="2">
    <citation type="submission" date="2025-08" db="UniProtKB">
        <authorList>
            <consortium name="RefSeq"/>
        </authorList>
    </citation>
    <scope>IDENTIFICATION</scope>
    <source>
        <tissue evidence="10">Leaf</tissue>
    </source>
</reference>
<dbReference type="OrthoDB" id="4348522at2759"/>
<keyword evidence="9" id="KW-1185">Reference proteome</keyword>
<organism evidence="9 10">
    <name type="scientific">Spinacia oleracea</name>
    <name type="common">Spinach</name>
    <dbReference type="NCBI Taxonomy" id="3562"/>
    <lineage>
        <taxon>Eukaryota</taxon>
        <taxon>Viridiplantae</taxon>
        <taxon>Streptophyta</taxon>
        <taxon>Embryophyta</taxon>
        <taxon>Tracheophyta</taxon>
        <taxon>Spermatophyta</taxon>
        <taxon>Magnoliopsida</taxon>
        <taxon>eudicotyledons</taxon>
        <taxon>Gunneridae</taxon>
        <taxon>Pentapetalae</taxon>
        <taxon>Caryophyllales</taxon>
        <taxon>Chenopodiaceae</taxon>
        <taxon>Chenopodioideae</taxon>
        <taxon>Anserineae</taxon>
        <taxon>Spinacia</taxon>
    </lineage>
</organism>
<evidence type="ECO:0000256" key="7">
    <source>
        <dbReference type="SAM" id="MobiDB-lite"/>
    </source>
</evidence>
<dbReference type="InterPro" id="IPR013083">
    <property type="entry name" value="Znf_RING/FYVE/PHD"/>
</dbReference>
<dbReference type="GO" id="GO:0061630">
    <property type="term" value="F:ubiquitin protein ligase activity"/>
    <property type="evidence" value="ECO:0007669"/>
    <property type="project" value="UniProtKB-EC"/>
</dbReference>
<sequence>MKKIEGENGSEEGEIKREGGERKRWNRKPERAQGSLSLGIGEARSFYEVKHLQQCVKDELIDLSDNNNLDHDYVYGFRIETCVDRYMEYDEEVMMRAAVEQSLFENGGGRRPTPANEAAIKGLERLMIKDNEDTNCSICLEEFDVNKEEKRFKVTMPCKHEFHESCIIQWLHTNHVCPLCRYQLPVMGDSKE</sequence>
<dbReference type="PANTHER" id="PTHR15710:SF243">
    <property type="entry name" value="E3 UBIQUITIN-PROTEIN LIGASE PRAJA-2 ISOFORM X1"/>
    <property type="match status" value="1"/>
</dbReference>
<dbReference type="Pfam" id="PF13639">
    <property type="entry name" value="zf-RING_2"/>
    <property type="match status" value="1"/>
</dbReference>
<evidence type="ECO:0000256" key="6">
    <source>
        <dbReference type="PROSITE-ProRule" id="PRU00175"/>
    </source>
</evidence>
<dbReference type="PROSITE" id="PS50089">
    <property type="entry name" value="ZF_RING_2"/>
    <property type="match status" value="1"/>
</dbReference>
<feature type="domain" description="RING-type" evidence="8">
    <location>
        <begin position="136"/>
        <end position="181"/>
    </location>
</feature>
<feature type="compositionally biased region" description="Basic and acidic residues" evidence="7">
    <location>
        <begin position="13"/>
        <end position="31"/>
    </location>
</feature>
<evidence type="ECO:0000313" key="9">
    <source>
        <dbReference type="Proteomes" id="UP000813463"/>
    </source>
</evidence>
<protein>
    <recommendedName>
        <fullName evidence="2">RING-type E3 ubiquitin transferase</fullName>
        <ecNumber evidence="2">2.3.2.27</ecNumber>
    </recommendedName>
</protein>
<dbReference type="PANTHER" id="PTHR15710">
    <property type="entry name" value="E3 UBIQUITIN-PROTEIN LIGASE PRAJA"/>
    <property type="match status" value="1"/>
</dbReference>
<dbReference type="EC" id="2.3.2.27" evidence="2"/>
<comment type="catalytic activity">
    <reaction evidence="1">
        <text>S-ubiquitinyl-[E2 ubiquitin-conjugating enzyme]-L-cysteine + [acceptor protein]-L-lysine = [E2 ubiquitin-conjugating enzyme]-L-cysteine + N(6)-ubiquitinyl-[acceptor protein]-L-lysine.</text>
        <dbReference type="EC" id="2.3.2.27"/>
    </reaction>
</comment>
<keyword evidence="3" id="KW-0479">Metal-binding</keyword>
<evidence type="ECO:0000256" key="1">
    <source>
        <dbReference type="ARBA" id="ARBA00000900"/>
    </source>
</evidence>
<evidence type="ECO:0000259" key="8">
    <source>
        <dbReference type="PROSITE" id="PS50089"/>
    </source>
</evidence>
<dbReference type="GeneID" id="110779031"/>
<dbReference type="InterPro" id="IPR001841">
    <property type="entry name" value="Znf_RING"/>
</dbReference>
<dbReference type="AlphaFoldDB" id="A0A9R0HYS9"/>
<evidence type="ECO:0000256" key="5">
    <source>
        <dbReference type="ARBA" id="ARBA00022833"/>
    </source>
</evidence>
<reference evidence="9" key="1">
    <citation type="journal article" date="2021" name="Nat. Commun.">
        <title>Genomic analyses provide insights into spinach domestication and the genetic basis of agronomic traits.</title>
        <authorList>
            <person name="Cai X."/>
            <person name="Sun X."/>
            <person name="Xu C."/>
            <person name="Sun H."/>
            <person name="Wang X."/>
            <person name="Ge C."/>
            <person name="Zhang Z."/>
            <person name="Wang Q."/>
            <person name="Fei Z."/>
            <person name="Jiao C."/>
            <person name="Wang Q."/>
        </authorList>
    </citation>
    <scope>NUCLEOTIDE SEQUENCE [LARGE SCALE GENOMIC DNA]</scope>
    <source>
        <strain evidence="9">cv. Varoflay</strain>
    </source>
</reference>
<accession>A0A9R0HYS9</accession>
<dbReference type="GO" id="GO:0005737">
    <property type="term" value="C:cytoplasm"/>
    <property type="evidence" value="ECO:0007669"/>
    <property type="project" value="TreeGrafter"/>
</dbReference>
<evidence type="ECO:0000313" key="10">
    <source>
        <dbReference type="RefSeq" id="XP_021839255.1"/>
    </source>
</evidence>
<dbReference type="RefSeq" id="XP_021839255.1">
    <property type="nucleotide sequence ID" value="XM_021983563.1"/>
</dbReference>